<evidence type="ECO:0000313" key="2">
    <source>
        <dbReference type="Proteomes" id="UP001153069"/>
    </source>
</evidence>
<evidence type="ECO:0000313" key="1">
    <source>
        <dbReference type="EMBL" id="CAB9510631.1"/>
    </source>
</evidence>
<protein>
    <submittedName>
        <fullName evidence="1">Uncharacterized protein</fullName>
    </submittedName>
</protein>
<gene>
    <name evidence="1" type="ORF">SEMRO_445_G144500.1</name>
</gene>
<comment type="caution">
    <text evidence="1">The sequence shown here is derived from an EMBL/GenBank/DDBJ whole genome shotgun (WGS) entry which is preliminary data.</text>
</comment>
<keyword evidence="2" id="KW-1185">Reference proteome</keyword>
<dbReference type="AlphaFoldDB" id="A0A9N8E171"/>
<organism evidence="1 2">
    <name type="scientific">Seminavis robusta</name>
    <dbReference type="NCBI Taxonomy" id="568900"/>
    <lineage>
        <taxon>Eukaryota</taxon>
        <taxon>Sar</taxon>
        <taxon>Stramenopiles</taxon>
        <taxon>Ochrophyta</taxon>
        <taxon>Bacillariophyta</taxon>
        <taxon>Bacillariophyceae</taxon>
        <taxon>Bacillariophycidae</taxon>
        <taxon>Naviculales</taxon>
        <taxon>Naviculaceae</taxon>
        <taxon>Seminavis</taxon>
    </lineage>
</organism>
<reference evidence="1" key="1">
    <citation type="submission" date="2020-06" db="EMBL/GenBank/DDBJ databases">
        <authorList>
            <consortium name="Plant Systems Biology data submission"/>
        </authorList>
    </citation>
    <scope>NUCLEOTIDE SEQUENCE</scope>
    <source>
        <strain evidence="1">D6</strain>
    </source>
</reference>
<sequence length="230" mass="25811">MSSKIVLEMNTKAVSYLAQGEHECSHFTLQKALEGFRNVLNQQPSEEAPMMLDVDEDEIDGTVLHTIPIHAAQHKTVAPDHSFVTVYRHAFVLTSDQEPLFTENEHTVPSVLLYNMGLSHHIQAIATGQSAIFRKAMQLYTMSFTMLENASDILNDMDIMVLLALSNNMSVISGSEFYDRPSAESSRLMMERILSSTDCLESLEDEDIEFFSLNLMFLSEYQKHALAAAA</sequence>
<dbReference type="EMBL" id="CAICTM010000444">
    <property type="protein sequence ID" value="CAB9510631.1"/>
    <property type="molecule type" value="Genomic_DNA"/>
</dbReference>
<dbReference type="OrthoDB" id="54819at2759"/>
<accession>A0A9N8E171</accession>
<proteinExistence type="predicted"/>
<name>A0A9N8E171_9STRA</name>
<dbReference type="Proteomes" id="UP001153069">
    <property type="component" value="Unassembled WGS sequence"/>
</dbReference>